<keyword evidence="1" id="KW-0687">Ribonucleoprotein</keyword>
<reference evidence="1" key="1">
    <citation type="submission" date="2021-02" db="EMBL/GenBank/DDBJ databases">
        <authorList>
            <consortium name="DOE Joint Genome Institute"/>
            <person name="Ahrendt S."/>
            <person name="Looney B.P."/>
            <person name="Miyauchi S."/>
            <person name="Morin E."/>
            <person name="Drula E."/>
            <person name="Courty P.E."/>
            <person name="Chicoki N."/>
            <person name="Fauchery L."/>
            <person name="Kohler A."/>
            <person name="Kuo A."/>
            <person name="Labutti K."/>
            <person name="Pangilinan J."/>
            <person name="Lipzen A."/>
            <person name="Riley R."/>
            <person name="Andreopoulos W."/>
            <person name="He G."/>
            <person name="Johnson J."/>
            <person name="Barry K.W."/>
            <person name="Grigoriev I.V."/>
            <person name="Nagy L."/>
            <person name="Hibbett D."/>
            <person name="Henrissat B."/>
            <person name="Matheny P.B."/>
            <person name="Labbe J."/>
            <person name="Martin F."/>
        </authorList>
    </citation>
    <scope>NUCLEOTIDE SEQUENCE</scope>
    <source>
        <strain evidence="1">EC-137</strain>
    </source>
</reference>
<dbReference type="EMBL" id="MU273488">
    <property type="protein sequence ID" value="KAI0035208.1"/>
    <property type="molecule type" value="Genomic_DNA"/>
</dbReference>
<proteinExistence type="predicted"/>
<evidence type="ECO:0000313" key="1">
    <source>
        <dbReference type="EMBL" id="KAI0035208.1"/>
    </source>
</evidence>
<keyword evidence="2" id="KW-1185">Reference proteome</keyword>
<keyword evidence="1" id="KW-0689">Ribosomal protein</keyword>
<dbReference type="Proteomes" id="UP000814128">
    <property type="component" value="Unassembled WGS sequence"/>
</dbReference>
<comment type="caution">
    <text evidence="1">The sequence shown here is derived from an EMBL/GenBank/DDBJ whole genome shotgun (WGS) entry which is preliminary data.</text>
</comment>
<organism evidence="1 2">
    <name type="scientific">Vararia minispora EC-137</name>
    <dbReference type="NCBI Taxonomy" id="1314806"/>
    <lineage>
        <taxon>Eukaryota</taxon>
        <taxon>Fungi</taxon>
        <taxon>Dikarya</taxon>
        <taxon>Basidiomycota</taxon>
        <taxon>Agaricomycotina</taxon>
        <taxon>Agaricomycetes</taxon>
        <taxon>Russulales</taxon>
        <taxon>Lachnocladiaceae</taxon>
        <taxon>Vararia</taxon>
    </lineage>
</organism>
<evidence type="ECO:0000313" key="2">
    <source>
        <dbReference type="Proteomes" id="UP000814128"/>
    </source>
</evidence>
<accession>A0ACB8QU44</accession>
<name>A0ACB8QU44_9AGAM</name>
<reference evidence="1" key="2">
    <citation type="journal article" date="2022" name="New Phytol.">
        <title>Evolutionary transition to the ectomycorrhizal habit in the genomes of a hyperdiverse lineage of mushroom-forming fungi.</title>
        <authorList>
            <person name="Looney B."/>
            <person name="Miyauchi S."/>
            <person name="Morin E."/>
            <person name="Drula E."/>
            <person name="Courty P.E."/>
            <person name="Kohler A."/>
            <person name="Kuo A."/>
            <person name="LaButti K."/>
            <person name="Pangilinan J."/>
            <person name="Lipzen A."/>
            <person name="Riley R."/>
            <person name="Andreopoulos W."/>
            <person name="He G."/>
            <person name="Johnson J."/>
            <person name="Nolan M."/>
            <person name="Tritt A."/>
            <person name="Barry K.W."/>
            <person name="Grigoriev I.V."/>
            <person name="Nagy L.G."/>
            <person name="Hibbett D."/>
            <person name="Henrissat B."/>
            <person name="Matheny P.B."/>
            <person name="Labbe J."/>
            <person name="Martin F.M."/>
        </authorList>
    </citation>
    <scope>NUCLEOTIDE SEQUENCE</scope>
    <source>
        <strain evidence="1">EC-137</strain>
    </source>
</reference>
<protein>
    <submittedName>
        <fullName evidence="1">Mitochondrial 50S ribosomal protein L5</fullName>
    </submittedName>
</protein>
<sequence length="321" mass="35912">MSATRFRFPQSTRIWRHRTAAAGRRLPRDERGLPIPHVDVVVRDAYISRLGEHYHNTLQDDLMYMTYQHEFGPRGPARIIRPRFDLNDPYAKNRHNPPVGGNRVGRKIAPPTTADNVVRLERIQIHTMIKDAIHSRQNLLGAIILLRQLSGQTERGGGVYGQEGVQIVKARKSVAGWTRPGLPLGAKVDIKGPEMWEFLGTLTEFVLPRLRDFNGFLLPNPSANMKTPAAVSGVYSFGLPPAAMGLFPQVEVNLDAYPKSYGMHIHFVTNAEGFGAQNKVRALLSGYGFPFARKDISSRVVIPEVSLAKHNRSVPLFPDTR</sequence>
<gene>
    <name evidence="1" type="ORF">K488DRAFT_76774</name>
</gene>